<proteinExistence type="predicted"/>
<accession>A0A3P7IJW1</accession>
<dbReference type="EMBL" id="UYYB01007650">
    <property type="protein sequence ID" value="VDM68103.1"/>
    <property type="molecule type" value="Genomic_DNA"/>
</dbReference>
<dbReference type="Proteomes" id="UP000270094">
    <property type="component" value="Unassembled WGS sequence"/>
</dbReference>
<protein>
    <submittedName>
        <fullName evidence="1">Uncharacterized protein</fullName>
    </submittedName>
</protein>
<evidence type="ECO:0000313" key="1">
    <source>
        <dbReference type="EMBL" id="VDM68103.1"/>
    </source>
</evidence>
<name>A0A3P7IJW1_STRVU</name>
<organism evidence="1 2">
    <name type="scientific">Strongylus vulgaris</name>
    <name type="common">Blood worm</name>
    <dbReference type="NCBI Taxonomy" id="40348"/>
    <lineage>
        <taxon>Eukaryota</taxon>
        <taxon>Metazoa</taxon>
        <taxon>Ecdysozoa</taxon>
        <taxon>Nematoda</taxon>
        <taxon>Chromadorea</taxon>
        <taxon>Rhabditida</taxon>
        <taxon>Rhabditina</taxon>
        <taxon>Rhabditomorpha</taxon>
        <taxon>Strongyloidea</taxon>
        <taxon>Strongylidae</taxon>
        <taxon>Strongylus</taxon>
    </lineage>
</organism>
<gene>
    <name evidence="1" type="ORF">SVUK_LOCUS3101</name>
</gene>
<keyword evidence="2" id="KW-1185">Reference proteome</keyword>
<reference evidence="1 2" key="1">
    <citation type="submission" date="2018-11" db="EMBL/GenBank/DDBJ databases">
        <authorList>
            <consortium name="Pathogen Informatics"/>
        </authorList>
    </citation>
    <scope>NUCLEOTIDE SEQUENCE [LARGE SCALE GENOMIC DNA]</scope>
</reference>
<dbReference type="AlphaFoldDB" id="A0A3P7IJW1"/>
<evidence type="ECO:0000313" key="2">
    <source>
        <dbReference type="Proteomes" id="UP000270094"/>
    </source>
</evidence>
<sequence>MDTKNHGMYPSRSKTFAREATDQIGLRVRCTVGPAELSARNEYWIWTSQTLPPQFNTNIVDDAGERQKRMETVL</sequence>